<comment type="caution">
    <text evidence="2">The sequence shown here is derived from an EMBL/GenBank/DDBJ whole genome shotgun (WGS) entry which is preliminary data.</text>
</comment>
<proteinExistence type="predicted"/>
<evidence type="ECO:0000259" key="1">
    <source>
        <dbReference type="Pfam" id="PF04073"/>
    </source>
</evidence>
<dbReference type="AlphaFoldDB" id="A0A369XMI5"/>
<dbReference type="Pfam" id="PF04073">
    <property type="entry name" value="tRNA_edit"/>
    <property type="match status" value="1"/>
</dbReference>
<gene>
    <name evidence="2" type="ORF">DVS81_15380</name>
</gene>
<dbReference type="CDD" id="cd04333">
    <property type="entry name" value="ProX_deacylase"/>
    <property type="match status" value="1"/>
</dbReference>
<dbReference type="PANTHER" id="PTHR30411:SF1">
    <property type="entry name" value="CYTOPLASMIC PROTEIN"/>
    <property type="match status" value="1"/>
</dbReference>
<accession>A0A369XMI5</accession>
<reference evidence="2 3" key="1">
    <citation type="submission" date="2018-05" db="EMBL/GenBank/DDBJ databases">
        <title>Integrated omic analyses show evidence that a Ca. Accumulibacter phosphatis strain performs denitrification under micro-aerobic conditions.</title>
        <authorList>
            <person name="Camejo P.Y."/>
            <person name="Katherine M.D."/>
            <person name="Daniel N.R."/>
        </authorList>
    </citation>
    <scope>NUCLEOTIDE SEQUENCE [LARGE SCALE GENOMIC DNA]</scope>
    <source>
        <strain evidence="2">UW-LDO-IC</strain>
    </source>
</reference>
<dbReference type="Gene3D" id="3.90.960.10">
    <property type="entry name" value="YbaK/aminoacyl-tRNA synthetase-associated domain"/>
    <property type="match status" value="1"/>
</dbReference>
<feature type="domain" description="YbaK/aminoacyl-tRNA synthetase-associated" evidence="1">
    <location>
        <begin position="26"/>
        <end position="139"/>
    </location>
</feature>
<dbReference type="EMBL" id="QPGA01000035">
    <property type="protein sequence ID" value="RDE49669.1"/>
    <property type="molecule type" value="Genomic_DNA"/>
</dbReference>
<evidence type="ECO:0000313" key="2">
    <source>
        <dbReference type="EMBL" id="RDE49669.1"/>
    </source>
</evidence>
<evidence type="ECO:0000313" key="3">
    <source>
        <dbReference type="Proteomes" id="UP000253831"/>
    </source>
</evidence>
<dbReference type="InterPro" id="IPR036754">
    <property type="entry name" value="YbaK/aa-tRNA-synt-asso_dom_sf"/>
</dbReference>
<sequence length="156" mass="16658">MSLQSVRDFFSARDLDLPIIELAVSTATVALAADAHGVEPGRIAKTLAFRLADGRVIILVARGDARIDNRKFRAAFGKGKMSPPEEVVELTGHPVGGVCPFGLAQPLAIYLDRSLQDFDEVLPAAGALHTAIRISPAQLAVVTKGEWVDVCRLCTP</sequence>
<protein>
    <submittedName>
        <fullName evidence="2">YbaK/EbsC family protein</fullName>
    </submittedName>
</protein>
<organism evidence="2 3">
    <name type="scientific">Candidatus Accumulibacter meliphilus</name>
    <dbReference type="NCBI Taxonomy" id="2211374"/>
    <lineage>
        <taxon>Bacteria</taxon>
        <taxon>Pseudomonadati</taxon>
        <taxon>Pseudomonadota</taxon>
        <taxon>Betaproteobacteria</taxon>
        <taxon>Candidatus Accumulibacter</taxon>
    </lineage>
</organism>
<dbReference type="SUPFAM" id="SSF55826">
    <property type="entry name" value="YbaK/ProRS associated domain"/>
    <property type="match status" value="1"/>
</dbReference>
<dbReference type="Proteomes" id="UP000253831">
    <property type="component" value="Unassembled WGS sequence"/>
</dbReference>
<dbReference type="InterPro" id="IPR007214">
    <property type="entry name" value="YbaK/aa-tRNA-synth-assoc-dom"/>
</dbReference>
<dbReference type="GO" id="GO:0002161">
    <property type="term" value="F:aminoacyl-tRNA deacylase activity"/>
    <property type="evidence" value="ECO:0007669"/>
    <property type="project" value="InterPro"/>
</dbReference>
<dbReference type="PANTHER" id="PTHR30411">
    <property type="entry name" value="CYTOPLASMIC PROTEIN"/>
    <property type="match status" value="1"/>
</dbReference>
<name>A0A369XMI5_9PROT</name>